<name>A0A5C4R2H8_9RHOB</name>
<dbReference type="RefSeq" id="WP_046000792.1">
    <property type="nucleotide sequence ID" value="NZ_VDDC01000037.1"/>
</dbReference>
<evidence type="ECO:0000259" key="4">
    <source>
        <dbReference type="PROSITE" id="PS51762"/>
    </source>
</evidence>
<dbReference type="Proteomes" id="UP000304880">
    <property type="component" value="Unassembled WGS sequence"/>
</dbReference>
<sequence length="609" mass="62901">MTTTPTAPALDLYEIGEQHDNDSWLISDWAAGQSSIMQWSDDNVRVGADGAIELVLGRSPSGSPRPYQGGEIQGAQIATTGTWGWTVQAPDMQPGAVFGLFTYKADWQHQPWVEFDFEFVGGDTTQVQLAIHMEDAAGNHVTLNDAGQRRAVIDLGFDAAEGFHTYEVTVTDRSAVFYVDGRVVAQFSAADMPGGIWNIGPMSSYVDLWAVAPGQEGWAGRWTDPGEPLVARIAGAEIRPGEYGSSVPPDPVVGGPGPTPDPVPGFPLFPADAPPGSIIGSAGADRLRGTAANDTMFGLSGNDVIDGMAGADRMHGMAGDDVYHVDNAGDRVIETANGGRDVVHAGVSHALSAHVEHLVMTGTGRVTGIGNDLANRMTGNGADTILRGAGGADTIAGGGGADSLFGGNGNDVLHGGVGNDMLWGGAGNDTIDGGAGTDWVSFMGQARAARIDLAMTGAQATGHGTDVIHNVENIHGGMGNDILLGDARANVIRGGFGADILHGRQGDDRLDGGAGNDSLNGGAGRDQLWGGAGADVFVFGHGAGRDAVMDFQDDIDTIRMVNFGIASLAQARNHAAQVGANVVFDLGDGDVLTVRNMTIDGLGNDLIFV</sequence>
<keyword evidence="5" id="KW-0378">Hydrolase</keyword>
<dbReference type="InterPro" id="IPR018511">
    <property type="entry name" value="Hemolysin-typ_Ca-bd_CS"/>
</dbReference>
<protein>
    <submittedName>
        <fullName evidence="5">Glycosyl hydrolase family protein</fullName>
    </submittedName>
</protein>
<evidence type="ECO:0000256" key="2">
    <source>
        <dbReference type="ARBA" id="ARBA00006865"/>
    </source>
</evidence>
<dbReference type="GO" id="GO:0004553">
    <property type="term" value="F:hydrolase activity, hydrolyzing O-glycosyl compounds"/>
    <property type="evidence" value="ECO:0007669"/>
    <property type="project" value="InterPro"/>
</dbReference>
<keyword evidence="3" id="KW-0964">Secreted</keyword>
<dbReference type="PANTHER" id="PTHR38340">
    <property type="entry name" value="S-LAYER PROTEIN"/>
    <property type="match status" value="1"/>
</dbReference>
<dbReference type="GO" id="GO:0005509">
    <property type="term" value="F:calcium ion binding"/>
    <property type="evidence" value="ECO:0007669"/>
    <property type="project" value="InterPro"/>
</dbReference>
<evidence type="ECO:0000256" key="3">
    <source>
        <dbReference type="ARBA" id="ARBA00022525"/>
    </source>
</evidence>
<proteinExistence type="inferred from homology"/>
<gene>
    <name evidence="5" type="ORF">FHD67_16550</name>
</gene>
<evidence type="ECO:0000313" key="5">
    <source>
        <dbReference type="EMBL" id="TNH38129.1"/>
    </source>
</evidence>
<accession>A0A5C4R2H8</accession>
<dbReference type="InterPro" id="IPR000757">
    <property type="entry name" value="Beta-glucanase-like"/>
</dbReference>
<dbReference type="SUPFAM" id="SSF49899">
    <property type="entry name" value="Concanavalin A-like lectins/glucanases"/>
    <property type="match status" value="1"/>
</dbReference>
<organism evidence="5 6">
    <name type="scientific">Paracoccus haeundaensis</name>
    <dbReference type="NCBI Taxonomy" id="225362"/>
    <lineage>
        <taxon>Bacteria</taxon>
        <taxon>Pseudomonadati</taxon>
        <taxon>Pseudomonadota</taxon>
        <taxon>Alphaproteobacteria</taxon>
        <taxon>Rhodobacterales</taxon>
        <taxon>Paracoccaceae</taxon>
        <taxon>Paracoccus</taxon>
    </lineage>
</organism>
<dbReference type="Gene3D" id="2.150.10.10">
    <property type="entry name" value="Serralysin-like metalloprotease, C-terminal"/>
    <property type="match status" value="3"/>
</dbReference>
<comment type="caution">
    <text evidence="5">The sequence shown here is derived from an EMBL/GenBank/DDBJ whole genome shotgun (WGS) entry which is preliminary data.</text>
</comment>
<dbReference type="GO" id="GO:0005975">
    <property type="term" value="P:carbohydrate metabolic process"/>
    <property type="evidence" value="ECO:0007669"/>
    <property type="project" value="InterPro"/>
</dbReference>
<evidence type="ECO:0000256" key="1">
    <source>
        <dbReference type="ARBA" id="ARBA00004613"/>
    </source>
</evidence>
<dbReference type="PROSITE" id="PS51762">
    <property type="entry name" value="GH16_2"/>
    <property type="match status" value="1"/>
</dbReference>
<dbReference type="InterPro" id="IPR001343">
    <property type="entry name" value="Hemolysn_Ca-bd"/>
</dbReference>
<comment type="similarity">
    <text evidence="2">Belongs to the glycosyl hydrolase 16 family.</text>
</comment>
<dbReference type="InterPro" id="IPR013320">
    <property type="entry name" value="ConA-like_dom_sf"/>
</dbReference>
<dbReference type="SUPFAM" id="SSF51120">
    <property type="entry name" value="beta-Roll"/>
    <property type="match status" value="3"/>
</dbReference>
<feature type="domain" description="GH16" evidence="4">
    <location>
        <begin position="1"/>
        <end position="241"/>
    </location>
</feature>
<dbReference type="InterPro" id="IPR011049">
    <property type="entry name" value="Serralysin-like_metalloprot_C"/>
</dbReference>
<dbReference type="Gene3D" id="2.60.120.200">
    <property type="match status" value="1"/>
</dbReference>
<dbReference type="PROSITE" id="PS00330">
    <property type="entry name" value="HEMOLYSIN_CALCIUM"/>
    <property type="match status" value="7"/>
</dbReference>
<keyword evidence="6" id="KW-1185">Reference proteome</keyword>
<dbReference type="AlphaFoldDB" id="A0A5C4R2H8"/>
<evidence type="ECO:0000313" key="6">
    <source>
        <dbReference type="Proteomes" id="UP000304880"/>
    </source>
</evidence>
<comment type="subcellular location">
    <subcellularLocation>
        <location evidence="1">Secreted</location>
    </subcellularLocation>
</comment>
<dbReference type="PANTHER" id="PTHR38340:SF1">
    <property type="entry name" value="S-LAYER PROTEIN"/>
    <property type="match status" value="1"/>
</dbReference>
<reference evidence="5 6" key="1">
    <citation type="submission" date="2019-06" db="EMBL/GenBank/DDBJ databases">
        <authorList>
            <person name="Li J."/>
        </authorList>
    </citation>
    <scope>NUCLEOTIDE SEQUENCE [LARGE SCALE GENOMIC DNA]</scope>
    <source>
        <strain evidence="5 6">CGMCC 1.8012</strain>
    </source>
</reference>
<dbReference type="EMBL" id="VDDC01000037">
    <property type="protein sequence ID" value="TNH38129.1"/>
    <property type="molecule type" value="Genomic_DNA"/>
</dbReference>
<dbReference type="InterPro" id="IPR050557">
    <property type="entry name" value="RTX_toxin/Mannuronan_C5-epim"/>
</dbReference>
<dbReference type="PRINTS" id="PR00313">
    <property type="entry name" value="CABNDNGRPT"/>
</dbReference>
<dbReference type="Pfam" id="PF00722">
    <property type="entry name" value="Glyco_hydro_16"/>
    <property type="match status" value="1"/>
</dbReference>
<dbReference type="GO" id="GO:0005576">
    <property type="term" value="C:extracellular region"/>
    <property type="evidence" value="ECO:0007669"/>
    <property type="project" value="UniProtKB-SubCell"/>
</dbReference>
<dbReference type="Pfam" id="PF00353">
    <property type="entry name" value="HemolysinCabind"/>
    <property type="match status" value="4"/>
</dbReference>